<dbReference type="PANTHER" id="PTHR23537:SF1">
    <property type="entry name" value="SUGAR TRANSPORTER"/>
    <property type="match status" value="1"/>
</dbReference>
<feature type="transmembrane region" description="Helical" evidence="4">
    <location>
        <begin position="46"/>
        <end position="64"/>
    </location>
</feature>
<feature type="transmembrane region" description="Helical" evidence="4">
    <location>
        <begin position="370"/>
        <end position="390"/>
    </location>
</feature>
<reference evidence="7" key="1">
    <citation type="journal article" date="2019" name="Int. J. Syst. Evol. Microbiol.">
        <title>The Global Catalogue of Microorganisms (GCM) 10K type strain sequencing project: providing services to taxonomists for standard genome sequencing and annotation.</title>
        <authorList>
            <consortium name="The Broad Institute Genomics Platform"/>
            <consortium name="The Broad Institute Genome Sequencing Center for Infectious Disease"/>
            <person name="Wu L."/>
            <person name="Ma J."/>
        </authorList>
    </citation>
    <scope>NUCLEOTIDE SEQUENCE [LARGE SCALE GENOMIC DNA]</scope>
    <source>
        <strain evidence="7">KACC 12508</strain>
    </source>
</reference>
<feature type="transmembrane region" description="Helical" evidence="4">
    <location>
        <begin position="101"/>
        <end position="122"/>
    </location>
</feature>
<comment type="caution">
    <text evidence="6">The sequence shown here is derived from an EMBL/GenBank/DDBJ whole genome shotgun (WGS) entry which is preliminary data.</text>
</comment>
<feature type="transmembrane region" description="Helical" evidence="4">
    <location>
        <begin position="163"/>
        <end position="183"/>
    </location>
</feature>
<evidence type="ECO:0000256" key="3">
    <source>
        <dbReference type="ARBA" id="ARBA00023136"/>
    </source>
</evidence>
<feature type="transmembrane region" description="Helical" evidence="4">
    <location>
        <begin position="341"/>
        <end position="364"/>
    </location>
</feature>
<evidence type="ECO:0000256" key="2">
    <source>
        <dbReference type="ARBA" id="ARBA00022989"/>
    </source>
</evidence>
<evidence type="ECO:0000256" key="1">
    <source>
        <dbReference type="ARBA" id="ARBA00022692"/>
    </source>
</evidence>
<feature type="transmembrane region" description="Helical" evidence="4">
    <location>
        <begin position="286"/>
        <end position="306"/>
    </location>
</feature>
<proteinExistence type="predicted"/>
<gene>
    <name evidence="6" type="ORF">ACFQPC_05745</name>
</gene>
<keyword evidence="1 4" id="KW-0812">Transmembrane</keyword>
<sequence>MPSRSDLPAIAVGTTATLAAVGLARLAYTPLLPAVIHQGWFPSSQAVYLGAANLLGYLLGALLAFRLSERFDARKLLGLSFAAIVLSFVLCALPAPFSWFFIWRFISGLAGGLLMVIGPAVALTAIPPERRATVASFVFTGIGMGAILSASLIPMLLRLNLSAAWLVLGLLTLVAGLLADWGLRRLANLAPDNKAASTRADTAAVADQPLPALSMAALLVVVAYGFDAAGFIPHTVFWVDFLDREKALGTDAASFQWLLFGIGAIIGPLLAGFIGQRFGWRRSLALGFFIKAAAIAIPLLSITLFWRSASSLIVGVMVTGLVTLTSGRVMELVGPTAYKRVWGIGAVSFSSAQALSGYGMSALYGVLGSYLPLFALGSLLMASGCLLLMLTPKTTSVNNAAAPIPATLGLCKKEN</sequence>
<dbReference type="Gene3D" id="1.20.1250.20">
    <property type="entry name" value="MFS general substrate transporter like domains"/>
    <property type="match status" value="1"/>
</dbReference>
<keyword evidence="3 4" id="KW-0472">Membrane</keyword>
<feature type="transmembrane region" description="Helical" evidence="4">
    <location>
        <begin position="134"/>
        <end position="157"/>
    </location>
</feature>
<feature type="transmembrane region" description="Helical" evidence="4">
    <location>
        <begin position="216"/>
        <end position="237"/>
    </location>
</feature>
<dbReference type="RefSeq" id="WP_382270720.1">
    <property type="nucleotide sequence ID" value="NZ_JBHTBU010000001.1"/>
</dbReference>
<accession>A0ABW2I955</accession>
<feature type="transmembrane region" description="Helical" evidence="4">
    <location>
        <begin position="7"/>
        <end position="26"/>
    </location>
</feature>
<name>A0ABW2I955_9BURK</name>
<evidence type="ECO:0000313" key="6">
    <source>
        <dbReference type="EMBL" id="MFC7287538.1"/>
    </source>
</evidence>
<feature type="domain" description="Major facilitator superfamily (MFS) profile" evidence="5">
    <location>
        <begin position="8"/>
        <end position="395"/>
    </location>
</feature>
<dbReference type="PROSITE" id="PS50850">
    <property type="entry name" value="MFS"/>
    <property type="match status" value="1"/>
</dbReference>
<evidence type="ECO:0000313" key="7">
    <source>
        <dbReference type="Proteomes" id="UP001596542"/>
    </source>
</evidence>
<dbReference type="SUPFAM" id="SSF103473">
    <property type="entry name" value="MFS general substrate transporter"/>
    <property type="match status" value="1"/>
</dbReference>
<dbReference type="Proteomes" id="UP001596542">
    <property type="component" value="Unassembled WGS sequence"/>
</dbReference>
<keyword evidence="2 4" id="KW-1133">Transmembrane helix</keyword>
<feature type="transmembrane region" description="Helical" evidence="4">
    <location>
        <begin position="257"/>
        <end position="274"/>
    </location>
</feature>
<keyword evidence="7" id="KW-1185">Reference proteome</keyword>
<dbReference type="InterPro" id="IPR010645">
    <property type="entry name" value="MFS_4"/>
</dbReference>
<dbReference type="PANTHER" id="PTHR23537">
    <property type="match status" value="1"/>
</dbReference>
<protein>
    <submittedName>
        <fullName evidence="6">YbfB/YjiJ family MFS transporter</fullName>
    </submittedName>
</protein>
<evidence type="ECO:0000259" key="5">
    <source>
        <dbReference type="PROSITE" id="PS50850"/>
    </source>
</evidence>
<feature type="transmembrane region" description="Helical" evidence="4">
    <location>
        <begin position="312"/>
        <end position="329"/>
    </location>
</feature>
<dbReference type="InterPro" id="IPR036259">
    <property type="entry name" value="MFS_trans_sf"/>
</dbReference>
<evidence type="ECO:0000256" key="4">
    <source>
        <dbReference type="SAM" id="Phobius"/>
    </source>
</evidence>
<feature type="transmembrane region" description="Helical" evidence="4">
    <location>
        <begin position="76"/>
        <end position="95"/>
    </location>
</feature>
<dbReference type="Pfam" id="PF06779">
    <property type="entry name" value="MFS_4"/>
    <property type="match status" value="1"/>
</dbReference>
<dbReference type="EMBL" id="JBHTBU010000001">
    <property type="protein sequence ID" value="MFC7287538.1"/>
    <property type="molecule type" value="Genomic_DNA"/>
</dbReference>
<organism evidence="6 7">
    <name type="scientific">Herminiimonas glaciei</name>
    <dbReference type="NCBI Taxonomy" id="523788"/>
    <lineage>
        <taxon>Bacteria</taxon>
        <taxon>Pseudomonadati</taxon>
        <taxon>Pseudomonadota</taxon>
        <taxon>Betaproteobacteria</taxon>
        <taxon>Burkholderiales</taxon>
        <taxon>Oxalobacteraceae</taxon>
        <taxon>Herminiimonas</taxon>
    </lineage>
</organism>
<dbReference type="InterPro" id="IPR020846">
    <property type="entry name" value="MFS_dom"/>
</dbReference>